<dbReference type="EMBL" id="QUMU01000002">
    <property type="protein sequence ID" value="REG36324.1"/>
    <property type="molecule type" value="Genomic_DNA"/>
</dbReference>
<keyword evidence="1" id="KW-0673">Quorum sensing</keyword>
<evidence type="ECO:0000256" key="4">
    <source>
        <dbReference type="ARBA" id="ARBA00022929"/>
    </source>
</evidence>
<dbReference type="SUPFAM" id="SSF55729">
    <property type="entry name" value="Acyl-CoA N-acyltransferases (Nat)"/>
    <property type="match status" value="1"/>
</dbReference>
<dbReference type="PANTHER" id="PTHR39322:SF1">
    <property type="entry name" value="ISOVALERYL-HOMOSERINE LACTONE SYNTHASE"/>
    <property type="match status" value="1"/>
</dbReference>
<evidence type="ECO:0000256" key="3">
    <source>
        <dbReference type="ARBA" id="ARBA00022691"/>
    </source>
</evidence>
<dbReference type="PANTHER" id="PTHR39322">
    <property type="entry name" value="ACYL-HOMOSERINE-LACTONE SYNTHASE"/>
    <property type="match status" value="1"/>
</dbReference>
<proteinExistence type="predicted"/>
<dbReference type="PROSITE" id="PS51187">
    <property type="entry name" value="AUTOINDUCER_SYNTH_2"/>
    <property type="match status" value="1"/>
</dbReference>
<reference evidence="5 6" key="1">
    <citation type="submission" date="2018-08" db="EMBL/GenBank/DDBJ databases">
        <title>Genomic Encyclopedia of Archaeal and Bacterial Type Strains, Phase II (KMG-II): from individual species to whole genera.</title>
        <authorList>
            <person name="Goeker M."/>
        </authorList>
    </citation>
    <scope>NUCLEOTIDE SEQUENCE [LARGE SCALE GENOMIC DNA]</scope>
    <source>
        <strain evidence="5 6">DSM 2261</strain>
    </source>
</reference>
<keyword evidence="6" id="KW-1185">Reference proteome</keyword>
<gene>
    <name evidence="5" type="ORF">ATI61_102701</name>
</gene>
<dbReference type="PRINTS" id="PR01549">
    <property type="entry name" value="AUTOINDCRSYN"/>
</dbReference>
<dbReference type="Gene3D" id="3.40.630.30">
    <property type="match status" value="1"/>
</dbReference>
<comment type="caution">
    <text evidence="5">The sequence shown here is derived from an EMBL/GenBank/DDBJ whole genome shotgun (WGS) entry which is preliminary data.</text>
</comment>
<name>A0ABX9K9Z6_9BACT</name>
<dbReference type="Proteomes" id="UP000256345">
    <property type="component" value="Unassembled WGS sequence"/>
</dbReference>
<sequence>MCWLILRKLTFRPLQWGGTFKSGVMFQVHIIHAGNRHLYEDTIEQHFRIRHDICVGEMRWMELERPDGRDVDQFDTDKAVYLLGLEPERGVVAGSRLLPTLEPHLLGNVFPELANIRGVPHAPDIFEWTRFFVHPARRESNRPSKAAGIIQCAIVEFCLSQNIRKISGVCEAHWLPRLQALGWNPCLLGEPMRKDSMTIVGLSTDMTTEALERTRSAYGIIGSVIAPVSIPFNR</sequence>
<keyword evidence="2" id="KW-0808">Transferase</keyword>
<evidence type="ECO:0000256" key="1">
    <source>
        <dbReference type="ARBA" id="ARBA00022654"/>
    </source>
</evidence>
<keyword evidence="3" id="KW-0949">S-adenosyl-L-methionine</keyword>
<evidence type="ECO:0000313" key="5">
    <source>
        <dbReference type="EMBL" id="REG36324.1"/>
    </source>
</evidence>
<keyword evidence="4" id="KW-0071">Autoinducer synthesis</keyword>
<evidence type="ECO:0000256" key="2">
    <source>
        <dbReference type="ARBA" id="ARBA00022679"/>
    </source>
</evidence>
<dbReference type="InterPro" id="IPR001690">
    <property type="entry name" value="Autoind_synthase"/>
</dbReference>
<evidence type="ECO:0000313" key="6">
    <source>
        <dbReference type="Proteomes" id="UP000256345"/>
    </source>
</evidence>
<protein>
    <submittedName>
        <fullName evidence="5">Acyl-homoserine lactone synthase</fullName>
    </submittedName>
</protein>
<dbReference type="InterPro" id="IPR016181">
    <property type="entry name" value="Acyl_CoA_acyltransferase"/>
</dbReference>
<dbReference type="Pfam" id="PF00765">
    <property type="entry name" value="Autoind_synth"/>
    <property type="match status" value="1"/>
</dbReference>
<organism evidence="5 6">
    <name type="scientific">Archangium gephyra</name>
    <dbReference type="NCBI Taxonomy" id="48"/>
    <lineage>
        <taxon>Bacteria</taxon>
        <taxon>Pseudomonadati</taxon>
        <taxon>Myxococcota</taxon>
        <taxon>Myxococcia</taxon>
        <taxon>Myxococcales</taxon>
        <taxon>Cystobacterineae</taxon>
        <taxon>Archangiaceae</taxon>
        <taxon>Archangium</taxon>
    </lineage>
</organism>
<accession>A0ABX9K9Z6</accession>